<evidence type="ECO:0000256" key="1">
    <source>
        <dbReference type="SAM" id="Phobius"/>
    </source>
</evidence>
<evidence type="ECO:0000313" key="2">
    <source>
        <dbReference type="EMBL" id="RPA99205.1"/>
    </source>
</evidence>
<keyword evidence="1" id="KW-0812">Transmembrane</keyword>
<reference evidence="2 3" key="1">
    <citation type="journal article" date="2018" name="Nat. Ecol. Evol.">
        <title>Pezizomycetes genomes reveal the molecular basis of ectomycorrhizal truffle lifestyle.</title>
        <authorList>
            <person name="Murat C."/>
            <person name="Payen T."/>
            <person name="Noel B."/>
            <person name="Kuo A."/>
            <person name="Morin E."/>
            <person name="Chen J."/>
            <person name="Kohler A."/>
            <person name="Krizsan K."/>
            <person name="Balestrini R."/>
            <person name="Da Silva C."/>
            <person name="Montanini B."/>
            <person name="Hainaut M."/>
            <person name="Levati E."/>
            <person name="Barry K.W."/>
            <person name="Belfiori B."/>
            <person name="Cichocki N."/>
            <person name="Clum A."/>
            <person name="Dockter R.B."/>
            <person name="Fauchery L."/>
            <person name="Guy J."/>
            <person name="Iotti M."/>
            <person name="Le Tacon F."/>
            <person name="Lindquist E.A."/>
            <person name="Lipzen A."/>
            <person name="Malagnac F."/>
            <person name="Mello A."/>
            <person name="Molinier V."/>
            <person name="Miyauchi S."/>
            <person name="Poulain J."/>
            <person name="Riccioni C."/>
            <person name="Rubini A."/>
            <person name="Sitrit Y."/>
            <person name="Splivallo R."/>
            <person name="Traeger S."/>
            <person name="Wang M."/>
            <person name="Zifcakova L."/>
            <person name="Wipf D."/>
            <person name="Zambonelli A."/>
            <person name="Paolocci F."/>
            <person name="Nowrousian M."/>
            <person name="Ottonello S."/>
            <person name="Baldrian P."/>
            <person name="Spatafora J.W."/>
            <person name="Henrissat B."/>
            <person name="Nagy L.G."/>
            <person name="Aury J.M."/>
            <person name="Wincker P."/>
            <person name="Grigoriev I.V."/>
            <person name="Bonfante P."/>
            <person name="Martin F.M."/>
        </authorList>
    </citation>
    <scope>NUCLEOTIDE SEQUENCE [LARGE SCALE GENOMIC DNA]</scope>
    <source>
        <strain evidence="2 3">120613-1</strain>
    </source>
</reference>
<feature type="transmembrane region" description="Helical" evidence="1">
    <location>
        <begin position="14"/>
        <end position="32"/>
    </location>
</feature>
<organism evidence="2 3">
    <name type="scientific">Choiromyces venosus 120613-1</name>
    <dbReference type="NCBI Taxonomy" id="1336337"/>
    <lineage>
        <taxon>Eukaryota</taxon>
        <taxon>Fungi</taxon>
        <taxon>Dikarya</taxon>
        <taxon>Ascomycota</taxon>
        <taxon>Pezizomycotina</taxon>
        <taxon>Pezizomycetes</taxon>
        <taxon>Pezizales</taxon>
        <taxon>Tuberaceae</taxon>
        <taxon>Choiromyces</taxon>
    </lineage>
</organism>
<proteinExistence type="predicted"/>
<accession>A0A3N4JLT4</accession>
<keyword evidence="1" id="KW-1133">Transmembrane helix</keyword>
<dbReference type="AlphaFoldDB" id="A0A3N4JLT4"/>
<evidence type="ECO:0000313" key="3">
    <source>
        <dbReference type="Proteomes" id="UP000276215"/>
    </source>
</evidence>
<dbReference type="Proteomes" id="UP000276215">
    <property type="component" value="Unassembled WGS sequence"/>
</dbReference>
<keyword evidence="1" id="KW-0472">Membrane</keyword>
<gene>
    <name evidence="2" type="ORF">L873DRAFT_1807114</name>
</gene>
<sequence length="55" mass="6110">MPTITNFDPPADAVILNGQCISLALHLGISYLKRGRGRELRNSKGKDEPNWKGFL</sequence>
<keyword evidence="3" id="KW-1185">Reference proteome</keyword>
<name>A0A3N4JLT4_9PEZI</name>
<dbReference type="EMBL" id="ML120389">
    <property type="protein sequence ID" value="RPA99205.1"/>
    <property type="molecule type" value="Genomic_DNA"/>
</dbReference>
<protein>
    <submittedName>
        <fullName evidence="2">Uncharacterized protein</fullName>
    </submittedName>
</protein>